<feature type="compositionally biased region" description="Basic and acidic residues" evidence="1">
    <location>
        <begin position="1109"/>
        <end position="1118"/>
    </location>
</feature>
<feature type="compositionally biased region" description="Low complexity" evidence="1">
    <location>
        <begin position="1081"/>
        <end position="1101"/>
    </location>
</feature>
<feature type="compositionally biased region" description="Basic and acidic residues" evidence="1">
    <location>
        <begin position="1060"/>
        <end position="1072"/>
    </location>
</feature>
<dbReference type="GO" id="GO:0016740">
    <property type="term" value="F:transferase activity"/>
    <property type="evidence" value="ECO:0007669"/>
    <property type="project" value="InterPro"/>
</dbReference>
<dbReference type="Pfam" id="PF24607">
    <property type="entry name" value="CBM_AftD"/>
    <property type="match status" value="1"/>
</dbReference>
<feature type="transmembrane region" description="Helical" evidence="2">
    <location>
        <begin position="393"/>
        <end position="411"/>
    </location>
</feature>
<dbReference type="Pfam" id="PF11847">
    <property type="entry name" value="GT-C_AftD"/>
    <property type="match status" value="1"/>
</dbReference>
<keyword evidence="2" id="KW-1133">Transmembrane helix</keyword>
<evidence type="ECO:0000256" key="2">
    <source>
        <dbReference type="SAM" id="Phobius"/>
    </source>
</evidence>
<accession>A0A849ALF4</accession>
<comment type="caution">
    <text evidence="5">The sequence shown here is derived from an EMBL/GenBank/DDBJ whole genome shotgun (WGS) entry which is preliminary data.</text>
</comment>
<dbReference type="InterPro" id="IPR056997">
    <property type="entry name" value="CBM_AftD"/>
</dbReference>
<organism evidence="5 6">
    <name type="scientific">Flexivirga aerilata</name>
    <dbReference type="NCBI Taxonomy" id="1656889"/>
    <lineage>
        <taxon>Bacteria</taxon>
        <taxon>Bacillati</taxon>
        <taxon>Actinomycetota</taxon>
        <taxon>Actinomycetes</taxon>
        <taxon>Micrococcales</taxon>
        <taxon>Dermacoccaceae</taxon>
        <taxon>Flexivirga</taxon>
    </lineage>
</organism>
<proteinExistence type="predicted"/>
<feature type="transmembrane region" description="Helical" evidence="2">
    <location>
        <begin position="1028"/>
        <end position="1050"/>
    </location>
</feature>
<dbReference type="InterPro" id="IPR021798">
    <property type="entry name" value="AftD_N"/>
</dbReference>
<feature type="transmembrane region" description="Helical" evidence="2">
    <location>
        <begin position="368"/>
        <end position="386"/>
    </location>
</feature>
<feature type="compositionally biased region" description="Low complexity" evidence="1">
    <location>
        <begin position="1139"/>
        <end position="1161"/>
    </location>
</feature>
<evidence type="ECO:0000259" key="4">
    <source>
        <dbReference type="Pfam" id="PF24607"/>
    </source>
</evidence>
<feature type="transmembrane region" description="Helical" evidence="2">
    <location>
        <begin position="317"/>
        <end position="335"/>
    </location>
</feature>
<protein>
    <submittedName>
        <fullName evidence="5">DUF3367 domain-containing protein</fullName>
    </submittedName>
</protein>
<feature type="transmembrane region" description="Helical" evidence="2">
    <location>
        <begin position="115"/>
        <end position="132"/>
    </location>
</feature>
<dbReference type="EMBL" id="JABENB010000003">
    <property type="protein sequence ID" value="NNG41179.1"/>
    <property type="molecule type" value="Genomic_DNA"/>
</dbReference>
<feature type="transmembrane region" description="Helical" evidence="2">
    <location>
        <begin position="1214"/>
        <end position="1236"/>
    </location>
</feature>
<reference evidence="5 6" key="1">
    <citation type="submission" date="2020-05" db="EMBL/GenBank/DDBJ databases">
        <title>Flexivirga sp. ID2601S isolated from air conditioner.</title>
        <authorList>
            <person name="Kim D.H."/>
        </authorList>
    </citation>
    <scope>NUCLEOTIDE SEQUENCE [LARGE SCALE GENOMIC DNA]</scope>
    <source>
        <strain evidence="5 6">ID2601S</strain>
    </source>
</reference>
<dbReference type="RefSeq" id="WP_171158256.1">
    <property type="nucleotide sequence ID" value="NZ_JABENB010000003.1"/>
</dbReference>
<name>A0A849ALF4_9MICO</name>
<feature type="domain" description="Alpha-(1-&gt;3)-arabinofuranosyltransferase N-terminal GT-C" evidence="3">
    <location>
        <begin position="22"/>
        <end position="648"/>
    </location>
</feature>
<evidence type="ECO:0000259" key="3">
    <source>
        <dbReference type="Pfam" id="PF11847"/>
    </source>
</evidence>
<evidence type="ECO:0000313" key="5">
    <source>
        <dbReference type="EMBL" id="NNG41179.1"/>
    </source>
</evidence>
<evidence type="ECO:0000256" key="1">
    <source>
        <dbReference type="SAM" id="MobiDB-lite"/>
    </source>
</evidence>
<feature type="transmembrane region" description="Helical" evidence="2">
    <location>
        <begin position="7"/>
        <end position="27"/>
    </location>
</feature>
<feature type="transmembrane region" description="Helical" evidence="2">
    <location>
        <begin position="1182"/>
        <end position="1208"/>
    </location>
</feature>
<feature type="transmembrane region" description="Helical" evidence="2">
    <location>
        <begin position="177"/>
        <end position="204"/>
    </location>
</feature>
<dbReference type="Proteomes" id="UP000557772">
    <property type="component" value="Unassembled WGS sequence"/>
</dbReference>
<feature type="region of interest" description="Disordered" evidence="1">
    <location>
        <begin position="1060"/>
        <end position="1170"/>
    </location>
</feature>
<keyword evidence="6" id="KW-1185">Reference proteome</keyword>
<feature type="domain" description="Arabinofuranosyltransferase D third carbohydrate binding module" evidence="4">
    <location>
        <begin position="692"/>
        <end position="807"/>
    </location>
</feature>
<feature type="transmembrane region" description="Helical" evidence="2">
    <location>
        <begin position="216"/>
        <end position="237"/>
    </location>
</feature>
<evidence type="ECO:0000313" key="6">
    <source>
        <dbReference type="Proteomes" id="UP000557772"/>
    </source>
</evidence>
<keyword evidence="2" id="KW-0472">Membrane</keyword>
<feature type="transmembrane region" description="Helical" evidence="2">
    <location>
        <begin position="147"/>
        <end position="165"/>
    </location>
</feature>
<sequence>MTAERSAIHRVQWALAVIAIGLLPWLVSPGRTEPDTKIDLTISPWRYLGRALDAWNTHAGLGELQNQAYGYLFPMGPVFGVARSLDLPAWATQRIWWSLLLVVAFAGADRLIRRLGVAGAVPALLAAATYALSPRMLTVLPVISVEAWPMALAPWLVLAVLPLTDRDLPRPVLIRQVALAGVLTAALGGVNATASGIVLALPFAYLVTHPVGRRRLVWWLPAVILGALWWLLPLLVLGRYAYPFLDYIETASITTAVTSVPNVLRGANDWIAYILDSADHPVWQGGWVLAQSITAILATCAVAGIGAWGLLRQRGHLARWTLGCLVGATLFMALGHGGTVGSPLSDDVRGLLDGALAPLRNVHKADPMLRLPLAIGFAAVLQRVTVSRRARDRFLPAALAVLVGAAATPIWQGRVGAIDAYSAVPRPWTQVAHEIDAAASASGGSTMLLPNSRTSTYTWGATTDEPLSALATSPVVTRAAAPLGIPASTRILDAVDRLAASGVPQPSLADGLARLGITRLVLRHDLAPSVQALPWQQIEKTLRSSPGFRVAATYGSGASALTVYDVTPATGARATAYAATPLRVAGGPEAGFALKAAGLLSPREWLQPASGAGDRPDVVTDTMRWRAYNNGVPTARAYSPTLTRSDHTPDRIGARDLPPATDPAGQPARVWIGWRSVTESSSGADPFARAYVGPQAGAYAAFDGNPGTAWLTGDHETTATLGGELGGRTVREVRIALAAPQQGANLPREVQVQVGGRTQVVPVRGRDEVTVSVPPSRAGSVAVRLIAPDGVTDPIMGIRELQLPGVGLGSVLDLPQPVDLTRQALLLTHETEDGATLTRRVQLAGEGDVVFPATVWLRPPAGDVVVSGECGAAGSVTVTVGGRTTRIPLRASPSAQDLQQRRLIPAQPCGEVRLPATGEATVVVAGASGLQPELALIGHVPEGAAPSATRKITAAQGDSGRRTISVGAGDTSVVALTEGFNAGWRATDGDGRVLQPVEVDGWRQGFRVPAGGAEGLTLTFTPTTPQRAGLLAGGVAALALLAGYLAAAWLCRRRVAGREGAGRVAGGEERAGRVSRPAGLDTASASAPAYSTSDSPAYSTSESPAYSTSEERAGRDGAGRVAGGEGRAGRVSRPAGLDTASASASAYSTSDTPAYSTSDSPAYSTSGASACSTSEVPTSARIAGGVLAVVVGGLVAGPAGLLAGLAAAAVPSRLLRHTALGALVLAGVALAFFGVVDAKSAGAIAGQLLGTLTLAVLARALVEHATSRGAPSAGSAAPPASPTPTRSAR</sequence>
<gene>
    <name evidence="5" type="ORF">HJ588_18115</name>
</gene>
<feature type="transmembrane region" description="Helical" evidence="2">
    <location>
        <begin position="284"/>
        <end position="310"/>
    </location>
</feature>
<keyword evidence="2" id="KW-0812">Transmembrane</keyword>
<feature type="region of interest" description="Disordered" evidence="1">
    <location>
        <begin position="1268"/>
        <end position="1289"/>
    </location>
</feature>